<gene>
    <name evidence="1" type="ORF">XH99_01070</name>
</gene>
<reference evidence="1 2" key="1">
    <citation type="submission" date="2015-04" db="EMBL/GenBank/DDBJ databases">
        <title>Comparative genomics of rhizobia nodulating Arachis hypogaea in China.</title>
        <authorList>
            <person name="Li Y."/>
        </authorList>
    </citation>
    <scope>NUCLEOTIDE SEQUENCE [LARGE SCALE GENOMIC DNA]</scope>
    <source>
        <strain evidence="1 2">CCBAU 51757</strain>
    </source>
</reference>
<dbReference type="Proteomes" id="UP000289546">
    <property type="component" value="Unassembled WGS sequence"/>
</dbReference>
<sequence length="106" mass="12109">MPPPPAHLEPATKVWWVQILTDFPIEQHQLQTLQAAGESWDRSQQAREALAKHGLTYVDGKGMVRARPEVAIERDSRISYLRCMRELEFDNVEPPVTGSMPWADLD</sequence>
<evidence type="ECO:0000313" key="2">
    <source>
        <dbReference type="Proteomes" id="UP000289546"/>
    </source>
</evidence>
<organism evidence="1 2">
    <name type="scientific">Bradyrhizobium nanningense</name>
    <dbReference type="NCBI Taxonomy" id="1325118"/>
    <lineage>
        <taxon>Bacteria</taxon>
        <taxon>Pseudomonadati</taxon>
        <taxon>Pseudomonadota</taxon>
        <taxon>Alphaproteobacteria</taxon>
        <taxon>Hyphomicrobiales</taxon>
        <taxon>Nitrobacteraceae</taxon>
        <taxon>Bradyrhizobium</taxon>
    </lineage>
</organism>
<evidence type="ECO:0000313" key="1">
    <source>
        <dbReference type="EMBL" id="RXH38456.1"/>
    </source>
</evidence>
<protein>
    <submittedName>
        <fullName evidence="1">Uncharacterized protein</fullName>
    </submittedName>
</protein>
<comment type="caution">
    <text evidence="1">The sequence shown here is derived from an EMBL/GenBank/DDBJ whole genome shotgun (WGS) entry which is preliminary data.</text>
</comment>
<dbReference type="OrthoDB" id="7595322at2"/>
<name>A0A4Q0SL26_9BRAD</name>
<proteinExistence type="predicted"/>
<keyword evidence="2" id="KW-1185">Reference proteome</keyword>
<dbReference type="AlphaFoldDB" id="A0A4Q0SL26"/>
<dbReference type="EMBL" id="LBJQ01000005">
    <property type="protein sequence ID" value="RXH38456.1"/>
    <property type="molecule type" value="Genomic_DNA"/>
</dbReference>
<accession>A0A4Q0SL26</accession>